<dbReference type="SUPFAM" id="SSF56059">
    <property type="entry name" value="Glutathione synthetase ATP-binding domain-like"/>
    <property type="match status" value="1"/>
</dbReference>
<proteinExistence type="predicted"/>
<accession>A0A6J6F9P2</accession>
<gene>
    <name evidence="3" type="ORF">UFOPK1493_03253</name>
</gene>
<name>A0A6J6F9P2_9ZZZZ</name>
<protein>
    <submittedName>
        <fullName evidence="3">Unannotated protein</fullName>
    </submittedName>
</protein>
<evidence type="ECO:0000259" key="1">
    <source>
        <dbReference type="Pfam" id="PF04168"/>
    </source>
</evidence>
<reference evidence="3" key="1">
    <citation type="submission" date="2020-05" db="EMBL/GenBank/DDBJ databases">
        <authorList>
            <person name="Chiriac C."/>
            <person name="Salcher M."/>
            <person name="Ghai R."/>
            <person name="Kavagutti S V."/>
        </authorList>
    </citation>
    <scope>NUCLEOTIDE SEQUENCE</scope>
</reference>
<dbReference type="AlphaFoldDB" id="A0A6J6F9P2"/>
<organism evidence="3">
    <name type="scientific">freshwater metagenome</name>
    <dbReference type="NCBI Taxonomy" id="449393"/>
    <lineage>
        <taxon>unclassified sequences</taxon>
        <taxon>metagenomes</taxon>
        <taxon>ecological metagenomes</taxon>
    </lineage>
</organism>
<dbReference type="Pfam" id="PF14403">
    <property type="entry name" value="CP_ATPgrasp_2"/>
    <property type="match status" value="1"/>
</dbReference>
<dbReference type="InterPro" id="IPR007296">
    <property type="entry name" value="DUF403"/>
</dbReference>
<dbReference type="PANTHER" id="PTHR34595">
    <property type="entry name" value="BLR5612 PROTEIN"/>
    <property type="match status" value="1"/>
</dbReference>
<evidence type="ECO:0000259" key="2">
    <source>
        <dbReference type="Pfam" id="PF14403"/>
    </source>
</evidence>
<feature type="domain" description="DUF403" evidence="1">
    <location>
        <begin position="450"/>
        <end position="756"/>
    </location>
</feature>
<feature type="domain" description="Circularly permuted ATP-grasp type 2" evidence="2">
    <location>
        <begin position="90"/>
        <end position="356"/>
    </location>
</feature>
<dbReference type="InterPro" id="IPR025841">
    <property type="entry name" value="CP_ATPgrasp_2"/>
</dbReference>
<evidence type="ECO:0000313" key="3">
    <source>
        <dbReference type="EMBL" id="CAB4583604.1"/>
    </source>
</evidence>
<dbReference type="EMBL" id="CAEZSR010000170">
    <property type="protein sequence ID" value="CAB4583604.1"/>
    <property type="molecule type" value="Genomic_DNA"/>
</dbReference>
<sequence>MFSENHYAPQRGRYDEAVAEDGTMRPAWSTLGATLRDLRPIDLLDQQRQTDRLLDAEGAGHLVHELPPDGTADAGVRAADSRPWRLDPIPMVIDHDEFRSLSHGVAQRVRLMEALLHDLYGERRLVSTGIVPASVLFSVGSLRTTMATHAPPRWVVNLAVDLVRTADGTWRVVQDLVDAPAGAGYALMNRSVVARVMPDAIRRAGAAPVNSFVAVMRRALAAQSPPGRRSPRTVVLTGGPTHGTYVEHSYLAMQMGYHLAEGGDLVVRKNRVWLRVLDGVEPVDVIYRRIEDAALDPLDARTVGGSGVPGITWAAQSGGVVLANAFGTRLAEERVLAPYLDAAARSLLGESLELRALADDEILASAPCLSSWTPGAVVPGTVVLRMHAAVTPDGITTMEGGVGRVLAPGDHPARPTAQLVKDVWVVGGVSATRLPARVAHPQVDFGGSVPKRVADALYWLGRSAERAEVAARTTRVIGSQLQQEPSLLSVGGGGWAAGAIALLRTAQALPVAVDGGPEDGPGALPFAERLQQELRGGQQAVAAQIASLAQEATTVREFLSTTTGRLLGRLTRVRSDLLAAESAPDDLDVVLVDLAALAGLSMESTVRGPAWRFLDLARRLERAIAVLGSIQAAAGPAVEQFAFQPLAESLLQVNESLVAYRRRYRSDVELGAVLDLLVHDDANPRSLAFQLDRLREHVASLAWQEGADLVHQASLGMLTHVDDTVAGGRRLGVDAMVLAARGPLLELGNAVVRRWFADPVNPMVMGSS</sequence>
<dbReference type="Pfam" id="PF04168">
    <property type="entry name" value="Alpha-E"/>
    <property type="match status" value="1"/>
</dbReference>
<dbReference type="PANTHER" id="PTHR34595:SF2">
    <property type="entry name" value="BLR2978 PROTEIN"/>
    <property type="match status" value="1"/>
</dbReference>
<dbReference type="Gene3D" id="3.40.50.11290">
    <property type="match status" value="1"/>
</dbReference>
<dbReference type="InterPro" id="IPR051680">
    <property type="entry name" value="ATP-dep_Glu-Cys_Ligase-2"/>
</dbReference>